<evidence type="ECO:0000313" key="1">
    <source>
        <dbReference type="EnsemblPlants" id="AVESA.00010b.r2.1CG0118000.1.CDS"/>
    </source>
</evidence>
<accession>A0ACD5TS17</accession>
<evidence type="ECO:0000313" key="2">
    <source>
        <dbReference type="Proteomes" id="UP001732700"/>
    </source>
</evidence>
<dbReference type="EnsemblPlants" id="AVESA.00010b.r2.1CG0118000.1">
    <property type="protein sequence ID" value="AVESA.00010b.r2.1CG0118000.1.CDS"/>
    <property type="gene ID" value="AVESA.00010b.r2.1CG0118000"/>
</dbReference>
<keyword evidence="2" id="KW-1185">Reference proteome</keyword>
<dbReference type="Proteomes" id="UP001732700">
    <property type="component" value="Chromosome 1C"/>
</dbReference>
<protein>
    <submittedName>
        <fullName evidence="1">Uncharacterized protein</fullName>
    </submittedName>
</protein>
<reference evidence="1" key="1">
    <citation type="submission" date="2021-05" db="EMBL/GenBank/DDBJ databases">
        <authorList>
            <person name="Scholz U."/>
            <person name="Mascher M."/>
            <person name="Fiebig A."/>
        </authorList>
    </citation>
    <scope>NUCLEOTIDE SEQUENCE [LARGE SCALE GENOMIC DNA]</scope>
</reference>
<organism evidence="1 2">
    <name type="scientific">Avena sativa</name>
    <name type="common">Oat</name>
    <dbReference type="NCBI Taxonomy" id="4498"/>
    <lineage>
        <taxon>Eukaryota</taxon>
        <taxon>Viridiplantae</taxon>
        <taxon>Streptophyta</taxon>
        <taxon>Embryophyta</taxon>
        <taxon>Tracheophyta</taxon>
        <taxon>Spermatophyta</taxon>
        <taxon>Magnoliopsida</taxon>
        <taxon>Liliopsida</taxon>
        <taxon>Poales</taxon>
        <taxon>Poaceae</taxon>
        <taxon>BOP clade</taxon>
        <taxon>Pooideae</taxon>
        <taxon>Poodae</taxon>
        <taxon>Poeae</taxon>
        <taxon>Poeae Chloroplast Group 1 (Aveneae type)</taxon>
        <taxon>Aveninae</taxon>
        <taxon>Avena</taxon>
    </lineage>
</organism>
<sequence>MAPPTPTAQEMQEPWEYILRKYILMLATLVATVAYAVGLHPPGGVWQDTNDASGQLAGEPIARTTNRLRYLVFFYCNATAFVSSILVIVLFLLLSIQIVEKKHVWIRLKPLRVLMVLDLLSFMAAFAAGTCRDVLTTVYTSVLMAAAVLTYLTVQMALAWRQLQSPPPAVDLELEGRLRKVFMLLSTFAASIMYVAGLNTPGGFWDNTEGSHRAGDPILNAGHHKARLVIFFVCDTAAFVASLLTIMLLLGRKLHERTVRSREMYGCILVTLVGLVGAFSTGSCGEGRPIPRTYLLVGMSASLVYILGAAYCSARAILDIIRSRRRSAEIVFSSAATEASNMGAAQSYQSRSLLLLLATFATAIAYQAGLAPPGGVWQDNNGDWHIAGDPILLTMDATRYKTFLYCNSFAFVASLVTIFLVMMQLLTEHHMAESVMILELFGLIGAYAAGACREVTQSIYVMALAGAILFYVVIHVIFFSLEQVGNDFYFEELKEVEKKRKLLYLLATLSTAMSYQAGLTPPGGFWLRDDEESRHYAGNSILLYHHPRRYNTFFYCNSVSFMLSVIIMILLVSPVLYGPAIRS</sequence>
<proteinExistence type="predicted"/>
<reference evidence="1" key="2">
    <citation type="submission" date="2025-09" db="UniProtKB">
        <authorList>
            <consortium name="EnsemblPlants"/>
        </authorList>
    </citation>
    <scope>IDENTIFICATION</scope>
</reference>
<name>A0ACD5TS17_AVESA</name>